<evidence type="ECO:0000259" key="1">
    <source>
        <dbReference type="SMART" id="SM01025"/>
    </source>
</evidence>
<dbReference type="Proteomes" id="UP001634394">
    <property type="component" value="Unassembled WGS sequence"/>
</dbReference>
<keyword evidence="3" id="KW-1185">Reference proteome</keyword>
<feature type="domain" description="BEN" evidence="1">
    <location>
        <begin position="43"/>
        <end position="117"/>
    </location>
</feature>
<name>A0ABD3VBB4_SINWO</name>
<dbReference type="AlphaFoldDB" id="A0ABD3VBB4"/>
<reference evidence="2 3" key="1">
    <citation type="submission" date="2024-11" db="EMBL/GenBank/DDBJ databases">
        <title>Chromosome-level genome assembly of the freshwater bivalve Anodonta woodiana.</title>
        <authorList>
            <person name="Chen X."/>
        </authorList>
    </citation>
    <scope>NUCLEOTIDE SEQUENCE [LARGE SCALE GENOMIC DNA]</scope>
    <source>
        <strain evidence="2">MN2024</strain>
        <tissue evidence="2">Gills</tissue>
    </source>
</reference>
<sequence>MVELVNGTNVYVHLDEYRTAISKSVPKLYKRLDNSQEIHKDGKRIARYLMSIFFEKKELQERSLTNSELSRYPPLNQKIVNAILAFSVMNSDSSRADVKKAMRTSLTSKRCKARKQIFTAA</sequence>
<dbReference type="Gene3D" id="1.10.10.2590">
    <property type="entry name" value="BEN domain"/>
    <property type="match status" value="1"/>
</dbReference>
<gene>
    <name evidence="2" type="ORF">ACJMK2_012669</name>
</gene>
<organism evidence="2 3">
    <name type="scientific">Sinanodonta woodiana</name>
    <name type="common">Chinese pond mussel</name>
    <name type="synonym">Anodonta woodiana</name>
    <dbReference type="NCBI Taxonomy" id="1069815"/>
    <lineage>
        <taxon>Eukaryota</taxon>
        <taxon>Metazoa</taxon>
        <taxon>Spiralia</taxon>
        <taxon>Lophotrochozoa</taxon>
        <taxon>Mollusca</taxon>
        <taxon>Bivalvia</taxon>
        <taxon>Autobranchia</taxon>
        <taxon>Heteroconchia</taxon>
        <taxon>Palaeoheterodonta</taxon>
        <taxon>Unionida</taxon>
        <taxon>Unionoidea</taxon>
        <taxon>Unionidae</taxon>
        <taxon>Unioninae</taxon>
        <taxon>Sinanodonta</taxon>
    </lineage>
</organism>
<comment type="caution">
    <text evidence="2">The sequence shown here is derived from an EMBL/GenBank/DDBJ whole genome shotgun (WGS) entry which is preliminary data.</text>
</comment>
<dbReference type="EMBL" id="JBJQND010000013">
    <property type="protein sequence ID" value="KAL3858053.1"/>
    <property type="molecule type" value="Genomic_DNA"/>
</dbReference>
<dbReference type="InterPro" id="IPR018379">
    <property type="entry name" value="BEN_domain"/>
</dbReference>
<accession>A0ABD3VBB4</accession>
<protein>
    <recommendedName>
        <fullName evidence="1">BEN domain-containing protein</fullName>
    </recommendedName>
</protein>
<evidence type="ECO:0000313" key="3">
    <source>
        <dbReference type="Proteomes" id="UP001634394"/>
    </source>
</evidence>
<proteinExistence type="predicted"/>
<dbReference type="SMART" id="SM01025">
    <property type="entry name" value="BEN"/>
    <property type="match status" value="1"/>
</dbReference>
<evidence type="ECO:0000313" key="2">
    <source>
        <dbReference type="EMBL" id="KAL3858053.1"/>
    </source>
</evidence>